<keyword evidence="4" id="KW-0508">mRNA splicing</keyword>
<dbReference type="SMART" id="SM00456">
    <property type="entry name" value="WW"/>
    <property type="match status" value="2"/>
</dbReference>
<evidence type="ECO:0000256" key="1">
    <source>
        <dbReference type="ARBA" id="ARBA00004123"/>
    </source>
</evidence>
<dbReference type="SUPFAM" id="SSF51045">
    <property type="entry name" value="WW domain"/>
    <property type="match status" value="2"/>
</dbReference>
<feature type="compositionally biased region" description="Low complexity" evidence="6">
    <location>
        <begin position="662"/>
        <end position="687"/>
    </location>
</feature>
<dbReference type="Proteomes" id="UP000245942">
    <property type="component" value="Unassembled WGS sequence"/>
</dbReference>
<evidence type="ECO:0000313" key="9">
    <source>
        <dbReference type="EMBL" id="PWN21192.1"/>
    </source>
</evidence>
<dbReference type="RefSeq" id="XP_025348352.1">
    <property type="nucleotide sequence ID" value="XM_025491142.1"/>
</dbReference>
<protein>
    <recommendedName>
        <fullName evidence="11">Formin binding protein</fullName>
    </recommendedName>
</protein>
<keyword evidence="5" id="KW-0539">Nucleus</keyword>
<feature type="compositionally biased region" description="Low complexity" evidence="6">
    <location>
        <begin position="117"/>
        <end position="139"/>
    </location>
</feature>
<feature type="compositionally biased region" description="Low complexity" evidence="6">
    <location>
        <begin position="1"/>
        <end position="24"/>
    </location>
</feature>
<keyword evidence="10" id="KW-1185">Reference proteome</keyword>
<evidence type="ECO:0000259" key="8">
    <source>
        <dbReference type="PROSITE" id="PS51676"/>
    </source>
</evidence>
<sequence length="825" mass="92653">MSSTPTLASPGSAAAAPSSSSTSAWKEYKNAEGRPYWFHSAEKRSVWEKPDELKTPRERAIASTRWKEYKSDKGREYYVNSDTKETTWNVPQEVKVLFDAIPDESSSAAGTPAQPLSAAASPAHASSPSGTGATAARVAPGPPPLAPPQLGNLTPTNGGPPRQIYAGPPPGFGPGPPPGAPPMRPPPSGPAAGTSTPPMGPIPTGPAANNQRFASPHDAFRFLLKSHGITATATWEQTMRDLITDPLYKSLRTVADRKAVFYEHQAELKRQQEEERGQKKAELRPAVLEVLREAAKEEKLKEYSSWRTVKKLLGDQPQVRAAVDAIGDEDCQSFWAEVKKELKAVEESSIREMRHRNMDLLMSLLRTFEADTTTRWRDAHRTVLESSEWKQDAHLSKMEVADMLIVFEEYIRGIEREESDRRKDEDKQRVRMERKRRDEFRKLMTEGREAGWIHSKTTWPQVYKRLKEDERLSSMLGQKGSTPLDLFFDTIDACDRSVEARTASVEALIKVGDRQWEGVTEETTWEDFLAKIQVGLKNAGQEERWSSVAKEDTELRLVYEDLHHTASRFAREARKRHERHIRHLIDDARYGLKKSAPDSLLALAEEGVPLAQVRETIESLKMREWRKLDDEISNVEEREEVKQTTWDKFCKRQKEKAEERAAAAAVTSSRGGADSAMASSRRSAALSDDGRGGDRAGSDSGRKRKSDAHAHAHGNGNGHSADYEDKERERDRTRRREDRDRRRGGYEYDDARNGSSRERERERSSRRREGVEDGELVGDETARKRSKLDLDSPQHNARNAPAPQPTSSGISAHAADDDDKEEGEV</sequence>
<feature type="domain" description="WW" evidence="7">
    <location>
        <begin position="19"/>
        <end position="52"/>
    </location>
</feature>
<evidence type="ECO:0000256" key="4">
    <source>
        <dbReference type="ARBA" id="ARBA00023187"/>
    </source>
</evidence>
<keyword evidence="3" id="KW-0677">Repeat</keyword>
<dbReference type="PROSITE" id="PS50020">
    <property type="entry name" value="WW_DOMAIN_2"/>
    <property type="match status" value="2"/>
</dbReference>
<feature type="region of interest" description="Disordered" evidence="6">
    <location>
        <begin position="661"/>
        <end position="825"/>
    </location>
</feature>
<dbReference type="EMBL" id="KZ819326">
    <property type="protein sequence ID" value="PWN21192.1"/>
    <property type="molecule type" value="Genomic_DNA"/>
</dbReference>
<proteinExistence type="predicted"/>
<accession>A0A316U7R2</accession>
<evidence type="ECO:0000256" key="5">
    <source>
        <dbReference type="ARBA" id="ARBA00023242"/>
    </source>
</evidence>
<feature type="compositionally biased region" description="Basic and acidic residues" evidence="6">
    <location>
        <begin position="721"/>
        <end position="771"/>
    </location>
</feature>
<dbReference type="Gene3D" id="2.20.70.10">
    <property type="match status" value="2"/>
</dbReference>
<feature type="domain" description="WW" evidence="7">
    <location>
        <begin position="66"/>
        <end position="93"/>
    </location>
</feature>
<evidence type="ECO:0000313" key="10">
    <source>
        <dbReference type="Proteomes" id="UP000245942"/>
    </source>
</evidence>
<dbReference type="Pfam" id="PF00397">
    <property type="entry name" value="WW"/>
    <property type="match status" value="1"/>
</dbReference>
<feature type="region of interest" description="Disordered" evidence="6">
    <location>
        <begin position="104"/>
        <end position="212"/>
    </location>
</feature>
<evidence type="ECO:0000256" key="6">
    <source>
        <dbReference type="SAM" id="MobiDB-lite"/>
    </source>
</evidence>
<dbReference type="PANTHER" id="PTHR11864:SF0">
    <property type="entry name" value="PRP40 PRE-MRNA PROCESSING FACTOR 40 HOMOLOG A (YEAST)"/>
    <property type="match status" value="1"/>
</dbReference>
<evidence type="ECO:0000259" key="7">
    <source>
        <dbReference type="PROSITE" id="PS50020"/>
    </source>
</evidence>
<feature type="region of interest" description="Disordered" evidence="6">
    <location>
        <begin position="39"/>
        <end position="58"/>
    </location>
</feature>
<dbReference type="InterPro" id="IPR002713">
    <property type="entry name" value="FF_domain"/>
</dbReference>
<dbReference type="SUPFAM" id="SSF81698">
    <property type="entry name" value="FF domain"/>
    <property type="match status" value="3"/>
</dbReference>
<feature type="compositionally biased region" description="Pro residues" evidence="6">
    <location>
        <begin position="167"/>
        <end position="189"/>
    </location>
</feature>
<dbReference type="InterPro" id="IPR036517">
    <property type="entry name" value="FF_domain_sf"/>
</dbReference>
<dbReference type="InterPro" id="IPR039726">
    <property type="entry name" value="Prp40-like"/>
</dbReference>
<dbReference type="GeneID" id="37012876"/>
<dbReference type="SMART" id="SM00441">
    <property type="entry name" value="FF"/>
    <property type="match status" value="3"/>
</dbReference>
<dbReference type="InterPro" id="IPR036020">
    <property type="entry name" value="WW_dom_sf"/>
</dbReference>
<gene>
    <name evidence="9" type="ORF">BCV69DRAFT_277235</name>
</gene>
<reference evidence="9 10" key="1">
    <citation type="journal article" date="2018" name="Mol. Biol. Evol.">
        <title>Broad Genomic Sampling Reveals a Smut Pathogenic Ancestry of the Fungal Clade Ustilaginomycotina.</title>
        <authorList>
            <person name="Kijpornyongpan T."/>
            <person name="Mondo S.J."/>
            <person name="Barry K."/>
            <person name="Sandor L."/>
            <person name="Lee J."/>
            <person name="Lipzen A."/>
            <person name="Pangilinan J."/>
            <person name="LaButti K."/>
            <person name="Hainaut M."/>
            <person name="Henrissat B."/>
            <person name="Grigoriev I.V."/>
            <person name="Spatafora J.W."/>
            <person name="Aime M.C."/>
        </authorList>
    </citation>
    <scope>NUCLEOTIDE SEQUENCE [LARGE SCALE GENOMIC DNA]</scope>
    <source>
        <strain evidence="9 10">MCA 4718</strain>
    </source>
</reference>
<comment type="subcellular location">
    <subcellularLocation>
        <location evidence="1">Nucleus</location>
    </subcellularLocation>
</comment>
<evidence type="ECO:0000256" key="3">
    <source>
        <dbReference type="ARBA" id="ARBA00022737"/>
    </source>
</evidence>
<dbReference type="GO" id="GO:0005685">
    <property type="term" value="C:U1 snRNP"/>
    <property type="evidence" value="ECO:0007669"/>
    <property type="project" value="TreeGrafter"/>
</dbReference>
<dbReference type="PANTHER" id="PTHR11864">
    <property type="entry name" value="PRE-MRNA-PROCESSING PROTEIN PRP40"/>
    <property type="match status" value="1"/>
</dbReference>
<dbReference type="AlphaFoldDB" id="A0A316U7R2"/>
<dbReference type="PROSITE" id="PS01159">
    <property type="entry name" value="WW_DOMAIN_1"/>
    <property type="match status" value="1"/>
</dbReference>
<dbReference type="GO" id="GO:0045292">
    <property type="term" value="P:mRNA cis splicing, via spliceosome"/>
    <property type="evidence" value="ECO:0007669"/>
    <property type="project" value="InterPro"/>
</dbReference>
<dbReference type="PROSITE" id="PS51676">
    <property type="entry name" value="FF"/>
    <property type="match status" value="1"/>
</dbReference>
<feature type="compositionally biased region" description="Acidic residues" evidence="6">
    <location>
        <begin position="816"/>
        <end position="825"/>
    </location>
</feature>
<feature type="region of interest" description="Disordered" evidence="6">
    <location>
        <begin position="1"/>
        <end position="25"/>
    </location>
</feature>
<dbReference type="CDD" id="cd00201">
    <property type="entry name" value="WW"/>
    <property type="match status" value="2"/>
</dbReference>
<organism evidence="9 10">
    <name type="scientific">Pseudomicrostroma glucosiphilum</name>
    <dbReference type="NCBI Taxonomy" id="1684307"/>
    <lineage>
        <taxon>Eukaryota</taxon>
        <taxon>Fungi</taxon>
        <taxon>Dikarya</taxon>
        <taxon>Basidiomycota</taxon>
        <taxon>Ustilaginomycotina</taxon>
        <taxon>Exobasidiomycetes</taxon>
        <taxon>Microstromatales</taxon>
        <taxon>Microstromatales incertae sedis</taxon>
        <taxon>Pseudomicrostroma</taxon>
    </lineage>
</organism>
<feature type="domain" description="FF" evidence="8">
    <location>
        <begin position="431"/>
        <end position="493"/>
    </location>
</feature>
<feature type="compositionally biased region" description="Basic and acidic residues" evidence="6">
    <location>
        <begin position="40"/>
        <end position="58"/>
    </location>
</feature>
<evidence type="ECO:0000256" key="2">
    <source>
        <dbReference type="ARBA" id="ARBA00022664"/>
    </source>
</evidence>
<dbReference type="Gene3D" id="1.10.10.440">
    <property type="entry name" value="FF domain"/>
    <property type="match status" value="2"/>
</dbReference>
<feature type="compositionally biased region" description="Basic and acidic residues" evidence="6">
    <location>
        <begin position="780"/>
        <end position="792"/>
    </location>
</feature>
<dbReference type="Pfam" id="PF01846">
    <property type="entry name" value="FF"/>
    <property type="match status" value="2"/>
</dbReference>
<dbReference type="InterPro" id="IPR001202">
    <property type="entry name" value="WW_dom"/>
</dbReference>
<name>A0A316U7R2_9BASI</name>
<dbReference type="OrthoDB" id="187617at2759"/>
<keyword evidence="2" id="KW-0507">mRNA processing</keyword>
<feature type="compositionally biased region" description="Basic and acidic residues" evidence="6">
    <location>
        <begin position="688"/>
        <end position="701"/>
    </location>
</feature>
<evidence type="ECO:0008006" key="11">
    <source>
        <dbReference type="Google" id="ProtNLM"/>
    </source>
</evidence>
<dbReference type="GO" id="GO:0003723">
    <property type="term" value="F:RNA binding"/>
    <property type="evidence" value="ECO:0007669"/>
    <property type="project" value="TreeGrafter"/>
</dbReference>
<dbReference type="GO" id="GO:0071004">
    <property type="term" value="C:U2-type prespliceosome"/>
    <property type="evidence" value="ECO:0007669"/>
    <property type="project" value="TreeGrafter"/>
</dbReference>
<dbReference type="STRING" id="1684307.A0A316U7R2"/>
<dbReference type="FunFam" id="1.10.10.440:FF:000013">
    <property type="entry name" value="pre-mRNA-processing protein 40A isoform X1"/>
    <property type="match status" value="1"/>
</dbReference>